<evidence type="ECO:0000256" key="9">
    <source>
        <dbReference type="RuleBase" id="RU003465"/>
    </source>
</evidence>
<dbReference type="InterPro" id="IPR000222">
    <property type="entry name" value="PP2C_BS"/>
</dbReference>
<organism evidence="11">
    <name type="scientific">Tetraselmis sp. GSL018</name>
    <dbReference type="NCBI Taxonomy" id="582737"/>
    <lineage>
        <taxon>Eukaryota</taxon>
        <taxon>Viridiplantae</taxon>
        <taxon>Chlorophyta</taxon>
        <taxon>core chlorophytes</taxon>
        <taxon>Chlorodendrophyceae</taxon>
        <taxon>Chlorodendrales</taxon>
        <taxon>Chlorodendraceae</taxon>
        <taxon>Tetraselmis</taxon>
    </lineage>
</organism>
<dbReference type="InterPro" id="IPR001932">
    <property type="entry name" value="PPM-type_phosphatase-like_dom"/>
</dbReference>
<dbReference type="Gene3D" id="3.60.40.10">
    <property type="entry name" value="PPM-type phosphatase domain"/>
    <property type="match status" value="1"/>
</dbReference>
<evidence type="ECO:0000256" key="6">
    <source>
        <dbReference type="ARBA" id="ARBA00022842"/>
    </source>
</evidence>
<dbReference type="SUPFAM" id="SSF81606">
    <property type="entry name" value="PP2C-like"/>
    <property type="match status" value="1"/>
</dbReference>
<evidence type="ECO:0000256" key="7">
    <source>
        <dbReference type="ARBA" id="ARBA00022912"/>
    </source>
</evidence>
<keyword evidence="7 9" id="KW-0904">Protein phosphatase</keyword>
<proteinExistence type="inferred from homology"/>
<dbReference type="GO" id="GO:0004722">
    <property type="term" value="F:protein serine/threonine phosphatase activity"/>
    <property type="evidence" value="ECO:0007669"/>
    <property type="project" value="UniProtKB-EC"/>
</dbReference>
<gene>
    <name evidence="11" type="primary">PPM1L</name>
    <name evidence="11" type="ORF">TSPGSL018_13824</name>
</gene>
<keyword evidence="5 9" id="KW-0378">Hydrolase</keyword>
<feature type="domain" description="PPM-type phosphatase" evidence="10">
    <location>
        <begin position="38"/>
        <end position="286"/>
    </location>
</feature>
<dbReference type="PROSITE" id="PS01032">
    <property type="entry name" value="PPM_1"/>
    <property type="match status" value="1"/>
</dbReference>
<evidence type="ECO:0000256" key="2">
    <source>
        <dbReference type="ARBA" id="ARBA00001946"/>
    </source>
</evidence>
<dbReference type="InterPro" id="IPR036457">
    <property type="entry name" value="PPM-type-like_dom_sf"/>
</dbReference>
<accession>A0A061R6R2</accession>
<evidence type="ECO:0000256" key="3">
    <source>
        <dbReference type="ARBA" id="ARBA00013081"/>
    </source>
</evidence>
<dbReference type="EC" id="3.1.3.16" evidence="3"/>
<comment type="cofactor">
    <cofactor evidence="2">
        <name>Mg(2+)</name>
        <dbReference type="ChEBI" id="CHEBI:18420"/>
    </cofactor>
</comment>
<evidence type="ECO:0000256" key="1">
    <source>
        <dbReference type="ARBA" id="ARBA00001936"/>
    </source>
</evidence>
<dbReference type="PROSITE" id="PS51746">
    <property type="entry name" value="PPM_2"/>
    <property type="match status" value="1"/>
</dbReference>
<evidence type="ECO:0000313" key="11">
    <source>
        <dbReference type="EMBL" id="JAC66380.1"/>
    </source>
</evidence>
<evidence type="ECO:0000259" key="10">
    <source>
        <dbReference type="PROSITE" id="PS51746"/>
    </source>
</evidence>
<dbReference type="Pfam" id="PF00481">
    <property type="entry name" value="PP2C"/>
    <property type="match status" value="1"/>
</dbReference>
<reference evidence="11" key="1">
    <citation type="submission" date="2014-05" db="EMBL/GenBank/DDBJ databases">
        <title>The transcriptome of the halophilic microalga Tetraselmis sp. GSL018 isolated from the Great Salt Lake, Utah.</title>
        <authorList>
            <person name="Jinkerson R.E."/>
            <person name="D'Adamo S."/>
            <person name="Posewitz M.C."/>
        </authorList>
    </citation>
    <scope>NUCLEOTIDE SEQUENCE</scope>
    <source>
        <strain evidence="11">GSL018</strain>
    </source>
</reference>
<comment type="similarity">
    <text evidence="9">Belongs to the PP2C family.</text>
</comment>
<dbReference type="EMBL" id="GBEZ01020277">
    <property type="protein sequence ID" value="JAC66380.1"/>
    <property type="molecule type" value="Transcribed_RNA"/>
</dbReference>
<dbReference type="PANTHER" id="PTHR47992">
    <property type="entry name" value="PROTEIN PHOSPHATASE"/>
    <property type="match status" value="1"/>
</dbReference>
<protein>
    <recommendedName>
        <fullName evidence="3">protein-serine/threonine phosphatase</fullName>
        <ecNumber evidence="3">3.1.3.16</ecNumber>
    </recommendedName>
</protein>
<evidence type="ECO:0000256" key="8">
    <source>
        <dbReference type="ARBA" id="ARBA00023211"/>
    </source>
</evidence>
<sequence>MNFLSTMLSGRDGAFGGSLNGVGANTSGSDTREDGAVQYGYSALQGKRPNMEDFTQAQFRRDPRSGKVFGFFGVFDGHGGPTAADYVRSNVFMNLMQHKAFQTDIYTAIRESFVDTDNGYLRQDGSWNRDDGCTAVTAILVGRRLVVANVGDSRAVLSKRGKAVPLTVDHKPNRLDERRRIESAGGVVVWAGTWRVGGVLAVSRAFGDRMLKQYVVASPDIHEEHLDQETEFLILASDGLWDVVSNQEAVQLVKDVPDAEEAANKLTREAFSRGSNDNISCVVLRFSF</sequence>
<dbReference type="InterPro" id="IPR015655">
    <property type="entry name" value="PP2C"/>
</dbReference>
<comment type="cofactor">
    <cofactor evidence="1">
        <name>Mn(2+)</name>
        <dbReference type="ChEBI" id="CHEBI:29035"/>
    </cofactor>
</comment>
<evidence type="ECO:0000256" key="4">
    <source>
        <dbReference type="ARBA" id="ARBA00022723"/>
    </source>
</evidence>
<keyword evidence="6" id="KW-0460">Magnesium</keyword>
<evidence type="ECO:0000256" key="5">
    <source>
        <dbReference type="ARBA" id="ARBA00022801"/>
    </source>
</evidence>
<dbReference type="GO" id="GO:0046872">
    <property type="term" value="F:metal ion binding"/>
    <property type="evidence" value="ECO:0007669"/>
    <property type="project" value="UniProtKB-KW"/>
</dbReference>
<dbReference type="AlphaFoldDB" id="A0A061R6R2"/>
<dbReference type="SMART" id="SM00332">
    <property type="entry name" value="PP2Cc"/>
    <property type="match status" value="1"/>
</dbReference>
<keyword evidence="4" id="KW-0479">Metal-binding</keyword>
<keyword evidence="8" id="KW-0464">Manganese</keyword>
<name>A0A061R6R2_9CHLO</name>
<dbReference type="CDD" id="cd00143">
    <property type="entry name" value="PP2Cc"/>
    <property type="match status" value="1"/>
</dbReference>